<dbReference type="Gene3D" id="1.10.287.130">
    <property type="match status" value="1"/>
</dbReference>
<evidence type="ECO:0000313" key="8">
    <source>
        <dbReference type="EMBL" id="GHO52391.1"/>
    </source>
</evidence>
<dbReference type="Pfam" id="PF00512">
    <property type="entry name" value="HisKA"/>
    <property type="match status" value="1"/>
</dbReference>
<dbReference type="InterPro" id="IPR036890">
    <property type="entry name" value="HATPase_C_sf"/>
</dbReference>
<dbReference type="SUPFAM" id="SSF55781">
    <property type="entry name" value="GAF domain-like"/>
    <property type="match status" value="1"/>
</dbReference>
<dbReference type="Proteomes" id="UP000654345">
    <property type="component" value="Unassembled WGS sequence"/>
</dbReference>
<reference evidence="8 9" key="1">
    <citation type="journal article" date="2021" name="Int. J. Syst. Evol. Microbiol.">
        <title>Reticulibacter mediterranei gen. nov., sp. nov., within the new family Reticulibacteraceae fam. nov., and Ktedonospora formicarum gen. nov., sp. nov., Ktedonobacter robiniae sp. nov., Dictyobacter formicarum sp. nov. and Dictyobacter arantiisoli sp. nov., belonging to the class Ktedonobacteria.</title>
        <authorList>
            <person name="Yabe S."/>
            <person name="Zheng Y."/>
            <person name="Wang C.M."/>
            <person name="Sakai Y."/>
            <person name="Abe K."/>
            <person name="Yokota A."/>
            <person name="Donadio S."/>
            <person name="Cavaletti L."/>
            <person name="Monciardini P."/>
        </authorList>
    </citation>
    <scope>NUCLEOTIDE SEQUENCE [LARGE SCALE GENOMIC DNA]</scope>
    <source>
        <strain evidence="8 9">SOSP1-30</strain>
    </source>
</reference>
<dbReference type="PRINTS" id="PR00344">
    <property type="entry name" value="BCTRLSENSOR"/>
</dbReference>
<evidence type="ECO:0000256" key="5">
    <source>
        <dbReference type="ARBA" id="ARBA00022777"/>
    </source>
</evidence>
<evidence type="ECO:0000256" key="2">
    <source>
        <dbReference type="ARBA" id="ARBA00012438"/>
    </source>
</evidence>
<sequence>MSSAKALFARVIMEIRALISCDIVYLDLVCFETALAHPLLQRLCAREDLQHTYGKPGNWDEEMEGALRALYDITTQMGVPWISNAAHLPGQASVGSLAVVPVSGSGGLLGMVVCCHTQPEFFHPGIMHLLQHYLATGSRRLLEGLIELYGESCVRRYQDTSAQFLQEQHHFLALLCHELRRPLTALKGYTELYMTYGDDPGAQEASLESLDWRAYLRMVQEKTQQLELLLNDVQDVARVSQGQLRMSLDAVDIVSLCRQMITSEQERLDQVSPGQYRLSLEIAEVAEVAEVAREMPPAWVDPARVRQALANLLDNAIKYSPQGGLIEILVTDHAPYSGSSYSLVTTHTERECPAEDHYLYVTVHDHGVGIPRHLQQALFRPFTRLEHDMHERVPGNGLGLYLVQSLVEQMHGQVWLQSDEGRGTSITLALPIAPMPMADEKTLQPEYRQPQRAKVPAPDEIVLHMP</sequence>
<dbReference type="InterPro" id="IPR005467">
    <property type="entry name" value="His_kinase_dom"/>
</dbReference>
<dbReference type="InterPro" id="IPR003661">
    <property type="entry name" value="HisK_dim/P_dom"/>
</dbReference>
<dbReference type="Pfam" id="PF02518">
    <property type="entry name" value="HATPase_c"/>
    <property type="match status" value="1"/>
</dbReference>
<comment type="caution">
    <text evidence="8">The sequence shown here is derived from an EMBL/GenBank/DDBJ whole genome shotgun (WGS) entry which is preliminary data.</text>
</comment>
<dbReference type="CDD" id="cd00082">
    <property type="entry name" value="HisKA"/>
    <property type="match status" value="1"/>
</dbReference>
<evidence type="ECO:0000256" key="3">
    <source>
        <dbReference type="ARBA" id="ARBA00022553"/>
    </source>
</evidence>
<proteinExistence type="predicted"/>
<dbReference type="EMBL" id="BNJG01000001">
    <property type="protein sequence ID" value="GHO52391.1"/>
    <property type="molecule type" value="Genomic_DNA"/>
</dbReference>
<dbReference type="Gene3D" id="3.30.565.10">
    <property type="entry name" value="Histidine kinase-like ATPase, C-terminal domain"/>
    <property type="match status" value="1"/>
</dbReference>
<keyword evidence="6" id="KW-0902">Two-component regulatory system</keyword>
<evidence type="ECO:0000256" key="6">
    <source>
        <dbReference type="ARBA" id="ARBA00023012"/>
    </source>
</evidence>
<evidence type="ECO:0000259" key="7">
    <source>
        <dbReference type="PROSITE" id="PS50109"/>
    </source>
</evidence>
<keyword evidence="5" id="KW-0418">Kinase</keyword>
<dbReference type="PANTHER" id="PTHR43711">
    <property type="entry name" value="TWO-COMPONENT HISTIDINE KINASE"/>
    <property type="match status" value="1"/>
</dbReference>
<dbReference type="SMART" id="SM00388">
    <property type="entry name" value="HisKA"/>
    <property type="match status" value="1"/>
</dbReference>
<dbReference type="PANTHER" id="PTHR43711:SF31">
    <property type="entry name" value="HISTIDINE KINASE"/>
    <property type="match status" value="1"/>
</dbReference>
<accession>A0ABQ3UI50</accession>
<dbReference type="SUPFAM" id="SSF55874">
    <property type="entry name" value="ATPase domain of HSP90 chaperone/DNA topoisomerase II/histidine kinase"/>
    <property type="match status" value="1"/>
</dbReference>
<evidence type="ECO:0000256" key="4">
    <source>
        <dbReference type="ARBA" id="ARBA00022679"/>
    </source>
</evidence>
<dbReference type="SMART" id="SM00387">
    <property type="entry name" value="HATPase_c"/>
    <property type="match status" value="1"/>
</dbReference>
<dbReference type="SUPFAM" id="SSF47384">
    <property type="entry name" value="Homodimeric domain of signal transducing histidine kinase"/>
    <property type="match status" value="1"/>
</dbReference>
<name>A0ABQ3UI50_9CHLR</name>
<protein>
    <recommendedName>
        <fullName evidence="2">histidine kinase</fullName>
        <ecNumber evidence="2">2.7.13.3</ecNumber>
    </recommendedName>
</protein>
<dbReference type="PROSITE" id="PS50109">
    <property type="entry name" value="HIS_KIN"/>
    <property type="match status" value="1"/>
</dbReference>
<evidence type="ECO:0000313" key="9">
    <source>
        <dbReference type="Proteomes" id="UP000654345"/>
    </source>
</evidence>
<dbReference type="InterPro" id="IPR050736">
    <property type="entry name" value="Sensor_HK_Regulatory"/>
</dbReference>
<keyword evidence="3" id="KW-0597">Phosphoprotein</keyword>
<dbReference type="InterPro" id="IPR003594">
    <property type="entry name" value="HATPase_dom"/>
</dbReference>
<dbReference type="InterPro" id="IPR036097">
    <property type="entry name" value="HisK_dim/P_sf"/>
</dbReference>
<keyword evidence="9" id="KW-1185">Reference proteome</keyword>
<dbReference type="RefSeq" id="WP_201369303.1">
    <property type="nucleotide sequence ID" value="NZ_BNJG01000001.1"/>
</dbReference>
<keyword evidence="4" id="KW-0808">Transferase</keyword>
<dbReference type="EC" id="2.7.13.3" evidence="2"/>
<organism evidence="8 9">
    <name type="scientific">Ktedonobacter robiniae</name>
    <dbReference type="NCBI Taxonomy" id="2778365"/>
    <lineage>
        <taxon>Bacteria</taxon>
        <taxon>Bacillati</taxon>
        <taxon>Chloroflexota</taxon>
        <taxon>Ktedonobacteria</taxon>
        <taxon>Ktedonobacterales</taxon>
        <taxon>Ktedonobacteraceae</taxon>
        <taxon>Ktedonobacter</taxon>
    </lineage>
</organism>
<comment type="catalytic activity">
    <reaction evidence="1">
        <text>ATP + protein L-histidine = ADP + protein N-phospho-L-histidine.</text>
        <dbReference type="EC" id="2.7.13.3"/>
    </reaction>
</comment>
<gene>
    <name evidence="8" type="ORF">KSB_08660</name>
</gene>
<dbReference type="InterPro" id="IPR004358">
    <property type="entry name" value="Sig_transdc_His_kin-like_C"/>
</dbReference>
<feature type="domain" description="Histidine kinase" evidence="7">
    <location>
        <begin position="174"/>
        <end position="434"/>
    </location>
</feature>
<evidence type="ECO:0000256" key="1">
    <source>
        <dbReference type="ARBA" id="ARBA00000085"/>
    </source>
</evidence>